<reference evidence="2 3" key="1">
    <citation type="submission" date="2016-06" db="EMBL/GenBank/DDBJ databases">
        <title>Evolution of pathogenesis and genome organization in the Tremellales.</title>
        <authorList>
            <person name="Cuomo C."/>
            <person name="Litvintseva A."/>
            <person name="Heitman J."/>
            <person name="Chen Y."/>
            <person name="Sun S."/>
            <person name="Springer D."/>
            <person name="Dromer F."/>
            <person name="Young S."/>
            <person name="Zeng Q."/>
            <person name="Chapman S."/>
            <person name="Gujja S."/>
            <person name="Saif S."/>
            <person name="Birren B."/>
        </authorList>
    </citation>
    <scope>NUCLEOTIDE SEQUENCE [LARGE SCALE GENOMIC DNA]</scope>
    <source>
        <strain evidence="2 3">CBS 7118</strain>
    </source>
</reference>
<evidence type="ECO:0000256" key="1">
    <source>
        <dbReference type="SAM" id="MobiDB-lite"/>
    </source>
</evidence>
<dbReference type="GeneID" id="30190829"/>
<gene>
    <name evidence="2" type="ORF">L198_01616</name>
</gene>
<proteinExistence type="predicted"/>
<dbReference type="EMBL" id="AWGH01000003">
    <property type="protein sequence ID" value="ODO06384.1"/>
    <property type="molecule type" value="Genomic_DNA"/>
</dbReference>
<sequence>MPQSSRHTTSVNGSSGPRSTHTNTQQSRLQRSQTEPTFRASGHTTLDSCLRRSRRSNTTGNVKQPVRFSDIDKVHYFWPLEAASRRIDDDSTTRNEQPTTEDSRNLIQDPAASYDDVVARPEPKERRNTTAISRPSYQDTYEIDGIDMMAMATEEAMKEIIPSMAESWSGRKTGIESLARVTRTIQEDDGLTLGALVTMTTSGSMEERERHPQRTLVISIRMTMKGMIRSIQGVGGKKVDSVLNPPGSLGVKCLTKLTPQAVRGERIRASQNREMRGIETISVMMQGERVLRTRGVMRQHGRHPMTGRLLPRGDLLPSMRLAHTPLPYLVVAQDEGQRHSWRRLQRLAVLDVPRQAERWRREQARIQ</sequence>
<feature type="region of interest" description="Disordered" evidence="1">
    <location>
        <begin position="1"/>
        <end position="64"/>
    </location>
</feature>
<feature type="region of interest" description="Disordered" evidence="1">
    <location>
        <begin position="88"/>
        <end position="134"/>
    </location>
</feature>
<keyword evidence="3" id="KW-1185">Reference proteome</keyword>
<accession>A0A1E3JZT7</accession>
<organism evidence="2 3">
    <name type="scientific">Cryptococcus wingfieldii CBS 7118</name>
    <dbReference type="NCBI Taxonomy" id="1295528"/>
    <lineage>
        <taxon>Eukaryota</taxon>
        <taxon>Fungi</taxon>
        <taxon>Dikarya</taxon>
        <taxon>Basidiomycota</taxon>
        <taxon>Agaricomycotina</taxon>
        <taxon>Tremellomycetes</taxon>
        <taxon>Tremellales</taxon>
        <taxon>Cryptococcaceae</taxon>
        <taxon>Cryptococcus</taxon>
    </lineage>
</organism>
<dbReference type="RefSeq" id="XP_019034484.1">
    <property type="nucleotide sequence ID" value="XM_019173779.1"/>
</dbReference>
<protein>
    <submittedName>
        <fullName evidence="2">Uncharacterized protein</fullName>
    </submittedName>
</protein>
<dbReference type="Proteomes" id="UP000094819">
    <property type="component" value="Unassembled WGS sequence"/>
</dbReference>
<feature type="compositionally biased region" description="Basic and acidic residues" evidence="1">
    <location>
        <begin position="117"/>
        <end position="128"/>
    </location>
</feature>
<dbReference type="OrthoDB" id="10585157at2759"/>
<evidence type="ECO:0000313" key="2">
    <source>
        <dbReference type="EMBL" id="ODO06384.1"/>
    </source>
</evidence>
<dbReference type="AlphaFoldDB" id="A0A1E3JZT7"/>
<name>A0A1E3JZT7_9TREE</name>
<evidence type="ECO:0000313" key="3">
    <source>
        <dbReference type="Proteomes" id="UP000094819"/>
    </source>
</evidence>
<comment type="caution">
    <text evidence="2">The sequence shown here is derived from an EMBL/GenBank/DDBJ whole genome shotgun (WGS) entry which is preliminary data.</text>
</comment>
<feature type="compositionally biased region" description="Polar residues" evidence="1">
    <location>
        <begin position="1"/>
        <end position="47"/>
    </location>
</feature>